<dbReference type="PROSITE" id="PS51371">
    <property type="entry name" value="CBS"/>
    <property type="match status" value="2"/>
</dbReference>
<evidence type="ECO:0000259" key="6">
    <source>
        <dbReference type="PROSITE" id="PS51371"/>
    </source>
</evidence>
<reference evidence="7" key="1">
    <citation type="submission" date="2013-04" db="EMBL/GenBank/DDBJ databases">
        <title>The Genome Sequence of Fonticula alba ATCC 38817.</title>
        <authorList>
            <consortium name="The Broad Institute Genomics Platform"/>
            <person name="Russ C."/>
            <person name="Cuomo C."/>
            <person name="Burger G."/>
            <person name="Gray M.W."/>
            <person name="Holland P.W.H."/>
            <person name="King N."/>
            <person name="Lang F.B.F."/>
            <person name="Roger A.J."/>
            <person name="Ruiz-Trillo I."/>
            <person name="Brown M."/>
            <person name="Walker B."/>
            <person name="Young S."/>
            <person name="Zeng Q."/>
            <person name="Gargeya S."/>
            <person name="Fitzgerald M."/>
            <person name="Haas B."/>
            <person name="Abouelleil A."/>
            <person name="Allen A.W."/>
            <person name="Alvarado L."/>
            <person name="Arachchi H.M."/>
            <person name="Berlin A.M."/>
            <person name="Chapman S.B."/>
            <person name="Gainer-Dewar J."/>
            <person name="Goldberg J."/>
            <person name="Griggs A."/>
            <person name="Gujja S."/>
            <person name="Hansen M."/>
            <person name="Howarth C."/>
            <person name="Imamovic A."/>
            <person name="Ireland A."/>
            <person name="Larimer J."/>
            <person name="McCowan C."/>
            <person name="Murphy C."/>
            <person name="Pearson M."/>
            <person name="Poon T.W."/>
            <person name="Priest M."/>
            <person name="Roberts A."/>
            <person name="Saif S."/>
            <person name="Shea T."/>
            <person name="Sisk P."/>
            <person name="Sykes S."/>
            <person name="Wortman J."/>
            <person name="Nusbaum C."/>
            <person name="Birren B."/>
        </authorList>
    </citation>
    <scope>NUCLEOTIDE SEQUENCE [LARGE SCALE GENOMIC DNA]</scope>
    <source>
        <strain evidence="7">ATCC 38817</strain>
    </source>
</reference>
<dbReference type="SUPFAM" id="SSF54631">
    <property type="entry name" value="CBS-domain pair"/>
    <property type="match status" value="2"/>
</dbReference>
<feature type="region of interest" description="Disordered" evidence="5">
    <location>
        <begin position="495"/>
        <end position="558"/>
    </location>
</feature>
<feature type="domain" description="CBS" evidence="6">
    <location>
        <begin position="614"/>
        <end position="671"/>
    </location>
</feature>
<comment type="similarity">
    <text evidence="1">Belongs to the 5'-AMP-activated protein kinase gamma subunit family.</text>
</comment>
<keyword evidence="3 4" id="KW-0129">CBS domain</keyword>
<dbReference type="Pfam" id="PF00571">
    <property type="entry name" value="CBS"/>
    <property type="match status" value="2"/>
</dbReference>
<accession>A0A058ZEF8</accession>
<dbReference type="RefSeq" id="XP_009492491.1">
    <property type="nucleotide sequence ID" value="XM_009494216.1"/>
</dbReference>
<feature type="compositionally biased region" description="Low complexity" evidence="5">
    <location>
        <begin position="744"/>
        <end position="759"/>
    </location>
</feature>
<dbReference type="CDD" id="cd02205">
    <property type="entry name" value="CBS_pair_SF"/>
    <property type="match status" value="1"/>
</dbReference>
<feature type="region of interest" description="Disordered" evidence="5">
    <location>
        <begin position="1"/>
        <end position="72"/>
    </location>
</feature>
<dbReference type="InterPro" id="IPR046342">
    <property type="entry name" value="CBS_dom_sf"/>
</dbReference>
<evidence type="ECO:0000256" key="4">
    <source>
        <dbReference type="PROSITE-ProRule" id="PRU00703"/>
    </source>
</evidence>
<evidence type="ECO:0000313" key="8">
    <source>
        <dbReference type="Proteomes" id="UP000030693"/>
    </source>
</evidence>
<evidence type="ECO:0000256" key="1">
    <source>
        <dbReference type="ARBA" id="ARBA00006750"/>
    </source>
</evidence>
<evidence type="ECO:0000256" key="5">
    <source>
        <dbReference type="SAM" id="MobiDB-lite"/>
    </source>
</evidence>
<dbReference type="PANTHER" id="PTHR13780">
    <property type="entry name" value="AMP-ACTIVATED PROTEIN KINASE, GAMMA REGULATORY SUBUNIT"/>
    <property type="match status" value="1"/>
</dbReference>
<dbReference type="STRING" id="691883.A0A058ZEF8"/>
<keyword evidence="8" id="KW-1185">Reference proteome</keyword>
<dbReference type="Gene3D" id="3.10.580.10">
    <property type="entry name" value="CBS-domain"/>
    <property type="match status" value="2"/>
</dbReference>
<evidence type="ECO:0000313" key="7">
    <source>
        <dbReference type="EMBL" id="KCV72790.1"/>
    </source>
</evidence>
<dbReference type="PANTHER" id="PTHR13780:SF35">
    <property type="entry name" value="LD22662P"/>
    <property type="match status" value="1"/>
</dbReference>
<dbReference type="OrthoDB" id="449052at2759"/>
<dbReference type="InterPro" id="IPR050511">
    <property type="entry name" value="AMPK_gamma/SDS23_families"/>
</dbReference>
<feature type="compositionally biased region" description="Low complexity" evidence="5">
    <location>
        <begin position="515"/>
        <end position="552"/>
    </location>
</feature>
<feature type="compositionally biased region" description="Pro residues" evidence="5">
    <location>
        <begin position="215"/>
        <end position="225"/>
    </location>
</feature>
<feature type="region of interest" description="Disordered" evidence="5">
    <location>
        <begin position="293"/>
        <end position="318"/>
    </location>
</feature>
<organism evidence="7">
    <name type="scientific">Fonticula alba</name>
    <name type="common">Slime mold</name>
    <dbReference type="NCBI Taxonomy" id="691883"/>
    <lineage>
        <taxon>Eukaryota</taxon>
        <taxon>Rotosphaerida</taxon>
        <taxon>Fonticulaceae</taxon>
        <taxon>Fonticula</taxon>
    </lineage>
</organism>
<gene>
    <name evidence="7" type="ORF">H696_00369</name>
</gene>
<dbReference type="AlphaFoldDB" id="A0A058ZEF8"/>
<proteinExistence type="inferred from homology"/>
<feature type="compositionally biased region" description="Low complexity" evidence="5">
    <location>
        <begin position="11"/>
        <end position="22"/>
    </location>
</feature>
<feature type="domain" description="CBS" evidence="6">
    <location>
        <begin position="106"/>
        <end position="167"/>
    </location>
</feature>
<feature type="region of interest" description="Disordered" evidence="5">
    <location>
        <begin position="200"/>
        <end position="228"/>
    </location>
</feature>
<evidence type="ECO:0000256" key="3">
    <source>
        <dbReference type="ARBA" id="ARBA00023122"/>
    </source>
</evidence>
<dbReference type="SMART" id="SM00116">
    <property type="entry name" value="CBS"/>
    <property type="match status" value="3"/>
</dbReference>
<dbReference type="InterPro" id="IPR000644">
    <property type="entry name" value="CBS_dom"/>
</dbReference>
<dbReference type="OMA" id="RTSHHEA"/>
<evidence type="ECO:0000256" key="2">
    <source>
        <dbReference type="ARBA" id="ARBA00022737"/>
    </source>
</evidence>
<sequence>MTGDEAPAGLSSSDSGSSGTDTAPAGDLSPPASPGRSAVSSPASPPHTPAAPEHPESDARSSPRPSTNVSPSMAGVGAAHILPSFEADRAQFRHFLRSYTCYDTLPISGRVVVLDTALPVKKAFHALLQNELRAAPLFDSRRHKIIGMLTVTDFINILRYYHYFPDEAMRRGIRLDDQRIQGWRDTDISLLLKYRSLSQASDAGGDSPQVAESSPPSPSDEPAPPCCADYAYRPTPLDQPPHLVSASPLTTLLDAARELVSHRIHRLPILEPVEVPAVPMPVAPPVADPADSLALGTGGAGSPLAPVDPGTGGSPLVAPLSTEVLETPLGDGDGGPAAALHTVDEHDEYPVSRRGLAVDSSADLCDSAAADARAVVADLAAAAMAAAAAAAAAGGTNTLDPPFMALDAELPADALLAAAAADPYFDGLDPIPAADVLAATAAAEALSDLGGAVIKSRRGTSPELHDSIESLSLYAAGAGPVSGVAMAPSELPGPPADMSVLSSTGAEVFPSGEQPTSLSPPASASGSVAAATPSGIPSSASVSVPPSEEGVAGTADPSVANSPALSPVPSIAEAPDNIVGVISQFKILRFIAHYFPHRLALFDVPIASLGIGSFGPNVVTVTPSEPLITVLDLFATRRVSAVPVVDESGSLLDVYEKFDVSYLARDACFDNLTMTVREALAHRTSHHEADAAAAAASAQPQGAPAHGVFTCGKQDRLGSFFAVIRAYPGIRRLVILDDDPPAPVDSAPVVTSPSSSAEAAEQDALDAGTDTGGPDSVPISPSVIPVRRVYGVISLSDILAFLVSDPSA</sequence>
<dbReference type="Proteomes" id="UP000030693">
    <property type="component" value="Unassembled WGS sequence"/>
</dbReference>
<dbReference type="EMBL" id="KB932201">
    <property type="protein sequence ID" value="KCV72790.1"/>
    <property type="molecule type" value="Genomic_DNA"/>
</dbReference>
<feature type="region of interest" description="Disordered" evidence="5">
    <location>
        <begin position="744"/>
        <end position="779"/>
    </location>
</feature>
<name>A0A058ZEF8_FONAL</name>
<dbReference type="GeneID" id="20525094"/>
<dbReference type="eggNOG" id="KOG1764">
    <property type="taxonomic scope" value="Eukaryota"/>
</dbReference>
<protein>
    <recommendedName>
        <fullName evidence="6">CBS domain-containing protein</fullName>
    </recommendedName>
</protein>
<keyword evidence="2" id="KW-0677">Repeat</keyword>